<organism evidence="2">
    <name type="scientific">Arabidopsis lyrata subsp. lyrata</name>
    <name type="common">Lyre-leaved rock-cress</name>
    <dbReference type="NCBI Taxonomy" id="81972"/>
    <lineage>
        <taxon>Eukaryota</taxon>
        <taxon>Viridiplantae</taxon>
        <taxon>Streptophyta</taxon>
        <taxon>Embryophyta</taxon>
        <taxon>Tracheophyta</taxon>
        <taxon>Spermatophyta</taxon>
        <taxon>Magnoliopsida</taxon>
        <taxon>eudicotyledons</taxon>
        <taxon>Gunneridae</taxon>
        <taxon>Pentapetalae</taxon>
        <taxon>rosids</taxon>
        <taxon>malvids</taxon>
        <taxon>Brassicales</taxon>
        <taxon>Brassicaceae</taxon>
        <taxon>Camelineae</taxon>
        <taxon>Arabidopsis</taxon>
    </lineage>
</organism>
<dbReference type="PRINTS" id="PR00019">
    <property type="entry name" value="LEURICHRPT"/>
</dbReference>
<dbReference type="Pfam" id="PF00560">
    <property type="entry name" value="LRR_1"/>
    <property type="match status" value="2"/>
</dbReference>
<dbReference type="InterPro" id="IPR032675">
    <property type="entry name" value="LRR_dom_sf"/>
</dbReference>
<name>D7M7K6_ARALL</name>
<dbReference type="PANTHER" id="PTHR48065:SF56">
    <property type="entry name" value="RECEPTOR-LIKE PROTEIN 46"/>
    <property type="match status" value="1"/>
</dbReference>
<dbReference type="HOGENOM" id="CLU_1637715_0_0_1"/>
<evidence type="ECO:0000313" key="1">
    <source>
        <dbReference type="EMBL" id="EFH50731.1"/>
    </source>
</evidence>
<gene>
    <name evidence="1" type="ORF">ARALYDRAFT_662785</name>
</gene>
<protein>
    <submittedName>
        <fullName evidence="1">Predicted protein</fullName>
    </submittedName>
</protein>
<keyword evidence="2" id="KW-1185">Reference proteome</keyword>
<reference evidence="2" key="1">
    <citation type="journal article" date="2011" name="Nat. Genet.">
        <title>The Arabidopsis lyrata genome sequence and the basis of rapid genome size change.</title>
        <authorList>
            <person name="Hu T.T."/>
            <person name="Pattyn P."/>
            <person name="Bakker E.G."/>
            <person name="Cao J."/>
            <person name="Cheng J.-F."/>
            <person name="Clark R.M."/>
            <person name="Fahlgren N."/>
            <person name="Fawcett J.A."/>
            <person name="Grimwood J."/>
            <person name="Gundlach H."/>
            <person name="Haberer G."/>
            <person name="Hollister J.D."/>
            <person name="Ossowski S."/>
            <person name="Ottilar R.P."/>
            <person name="Salamov A.A."/>
            <person name="Schneeberger K."/>
            <person name="Spannagl M."/>
            <person name="Wang X."/>
            <person name="Yang L."/>
            <person name="Nasrallah M.E."/>
            <person name="Bergelson J."/>
            <person name="Carrington J.C."/>
            <person name="Gaut B.S."/>
            <person name="Schmutz J."/>
            <person name="Mayer K.F.X."/>
            <person name="Van de Peer Y."/>
            <person name="Grigoriev I.V."/>
            <person name="Nordborg M."/>
            <person name="Weigel D."/>
            <person name="Guo Y.-L."/>
        </authorList>
    </citation>
    <scope>NUCLEOTIDE SEQUENCE [LARGE SCALE GENOMIC DNA]</scope>
    <source>
        <strain evidence="2">cv. MN47</strain>
    </source>
</reference>
<dbReference type="PANTHER" id="PTHR48065">
    <property type="entry name" value="OS10G0469600 PROTEIN"/>
    <property type="match status" value="1"/>
</dbReference>
<dbReference type="eggNOG" id="KOG0619">
    <property type="taxonomic scope" value="Eukaryota"/>
</dbReference>
<dbReference type="Gramene" id="Al_scaffold_0006_2850">
    <property type="protein sequence ID" value="Al_scaffold_0006_2850"/>
    <property type="gene ID" value="Al_scaffold_0006_2850"/>
</dbReference>
<sequence>MSPRHKWAKADYEGVREVGYYDLKFKTQTLDLSHNNLSGEIPQTLSKLRELNVLELRNNKLTGRIPQSPQLDRLNDPDIYSNNNKLCGMQIQEPCSTQTKQPEENKEEAMFSWKAAVIGCPCGFSNGSCLNVYGWLFQRFSSPPPRRPLKNRGLKKSKTLFS</sequence>
<dbReference type="Gene3D" id="3.80.10.10">
    <property type="entry name" value="Ribonuclease Inhibitor"/>
    <property type="match status" value="1"/>
</dbReference>
<proteinExistence type="predicted"/>
<dbReference type="InterPro" id="IPR001611">
    <property type="entry name" value="Leu-rich_rpt"/>
</dbReference>
<dbReference type="EMBL" id="GL348718">
    <property type="protein sequence ID" value="EFH50731.1"/>
    <property type="molecule type" value="Genomic_DNA"/>
</dbReference>
<dbReference type="Proteomes" id="UP000008694">
    <property type="component" value="Unassembled WGS sequence"/>
</dbReference>
<evidence type="ECO:0000313" key="2">
    <source>
        <dbReference type="Proteomes" id="UP000008694"/>
    </source>
</evidence>
<dbReference type="AlphaFoldDB" id="D7M7K6"/>
<dbReference type="SUPFAM" id="SSF52058">
    <property type="entry name" value="L domain-like"/>
    <property type="match status" value="1"/>
</dbReference>
<accession>D7M7K6</accession>
<dbReference type="STRING" id="81972.D7M7K6"/>